<feature type="compositionally biased region" description="Low complexity" evidence="2">
    <location>
        <begin position="317"/>
        <end position="353"/>
    </location>
</feature>
<evidence type="ECO:0000313" key="4">
    <source>
        <dbReference type="EMBL" id="KAI3405245.2"/>
    </source>
</evidence>
<dbReference type="GO" id="GO:0008270">
    <property type="term" value="F:zinc ion binding"/>
    <property type="evidence" value="ECO:0007669"/>
    <property type="project" value="InterPro"/>
</dbReference>
<dbReference type="SUPFAM" id="SSF57884">
    <property type="entry name" value="Ada DNA repair protein, N-terminal domain (N-Ada 10)"/>
    <property type="match status" value="1"/>
</dbReference>
<feature type="region of interest" description="Disordered" evidence="2">
    <location>
        <begin position="219"/>
        <end position="259"/>
    </location>
</feature>
<proteinExistence type="predicted"/>
<dbReference type="GeneID" id="73379577"/>
<dbReference type="GO" id="GO:0008168">
    <property type="term" value="F:methyltransferase activity"/>
    <property type="evidence" value="ECO:0007669"/>
    <property type="project" value="InterPro"/>
</dbReference>
<feature type="compositionally biased region" description="Basic and acidic residues" evidence="2">
    <location>
        <begin position="477"/>
        <end position="488"/>
    </location>
</feature>
<dbReference type="Gene3D" id="3.40.10.10">
    <property type="entry name" value="DNA Methylphosphotriester Repair Domain"/>
    <property type="match status" value="1"/>
</dbReference>
<name>A0AAI9WYD2_9ASCO</name>
<keyword evidence="1" id="KW-0010">Activator</keyword>
<dbReference type="GO" id="GO:0003677">
    <property type="term" value="F:DNA binding"/>
    <property type="evidence" value="ECO:0007669"/>
    <property type="project" value="InterPro"/>
</dbReference>
<dbReference type="Gene3D" id="1.10.10.60">
    <property type="entry name" value="Homeodomain-like"/>
    <property type="match status" value="1"/>
</dbReference>
<feature type="region of interest" description="Disordered" evidence="2">
    <location>
        <begin position="315"/>
        <end position="386"/>
    </location>
</feature>
<feature type="compositionally biased region" description="Polar residues" evidence="2">
    <location>
        <begin position="237"/>
        <end position="251"/>
    </location>
</feature>
<feature type="compositionally biased region" description="Low complexity" evidence="2">
    <location>
        <begin position="219"/>
        <end position="236"/>
    </location>
</feature>
<evidence type="ECO:0000256" key="2">
    <source>
        <dbReference type="SAM" id="MobiDB-lite"/>
    </source>
</evidence>
<feature type="domain" description="Ada DNA repair metal-binding" evidence="3">
    <location>
        <begin position="9"/>
        <end position="73"/>
    </location>
</feature>
<evidence type="ECO:0000259" key="3">
    <source>
        <dbReference type="Pfam" id="PF02805"/>
    </source>
</evidence>
<dbReference type="EMBL" id="JAHUZD010000056">
    <property type="protein sequence ID" value="KAI3405245.2"/>
    <property type="molecule type" value="Genomic_DNA"/>
</dbReference>
<comment type="caution">
    <text evidence="4">The sequence shown here is derived from an EMBL/GenBank/DDBJ whole genome shotgun (WGS) entry which is preliminary data.</text>
</comment>
<sequence>MVYRSETSKWKAYQFSDPFAAGSFFVCNKLNRYFCRPDCDARPRTNLKSEIKFVSSVNEACSLGFIPCEVCDPIHSTAIDVNLLIKCVSTVNNKIGFMLPLLDENEELNSRKIKENILESKKANEEQILKTINGSLPDIKSEDGIANGGDVSIHRASVPSFGYQEKVSKDLENTLLSKNDSDHYRLVDLACRHLALAAAVNVFQPKPIATVSTNNANINNNNSNNTTSGVSEENTNATTVDANGTNTGTTPSKKRRRRGGVLGFKELAAKSKLSAWHFHRVFKSVTGLTPKTYGDKCWEFIKKVKESGEYTLFETFNSPTSNNNNSAFSSSSYENAKDSSSPMPTSPTSQNPPMRKKTKLESSSSSSSSSPPNPLTPPNQTTSGSLSQLNTLHTELPDSLNPHSQITFFDDPLQELPTLDLEATHNSNQDGYYLNMKAFSYPCLSKFRGDSLFNDTQPLQYIPASTEFVMDQQEQEQEQKQEQERDSETAYTSQTINWFGDAVSIPPTQPQPTTSSTNFNNNPSTTNTTNTTSLNDFDFTNEQPISSSSSVAVLNNYNGNIGEDLDFIPSTAPSASLALNEELLFTTTTPFAHFNASSYFGGVNGSTQSTTTNPSCSPSAIVNDDIFNDTSFLAMNPQLAASIGL</sequence>
<feature type="region of interest" description="Disordered" evidence="2">
    <location>
        <begin position="504"/>
        <end position="534"/>
    </location>
</feature>
<dbReference type="GO" id="GO:0006355">
    <property type="term" value="P:regulation of DNA-templated transcription"/>
    <property type="evidence" value="ECO:0007669"/>
    <property type="project" value="InterPro"/>
</dbReference>
<dbReference type="InterPro" id="IPR035451">
    <property type="entry name" value="Ada-like_dom_sf"/>
</dbReference>
<organism evidence="4 5">
    <name type="scientific">Candida oxycetoniae</name>
    <dbReference type="NCBI Taxonomy" id="497107"/>
    <lineage>
        <taxon>Eukaryota</taxon>
        <taxon>Fungi</taxon>
        <taxon>Dikarya</taxon>
        <taxon>Ascomycota</taxon>
        <taxon>Saccharomycotina</taxon>
        <taxon>Pichiomycetes</taxon>
        <taxon>Debaryomycetaceae</taxon>
        <taxon>Candida/Lodderomyces clade</taxon>
        <taxon>Candida</taxon>
    </lineage>
</organism>
<dbReference type="GO" id="GO:0006281">
    <property type="term" value="P:DNA repair"/>
    <property type="evidence" value="ECO:0007669"/>
    <property type="project" value="InterPro"/>
</dbReference>
<dbReference type="Pfam" id="PF02805">
    <property type="entry name" value="Ada_Zn_binding"/>
    <property type="match status" value="1"/>
</dbReference>
<dbReference type="AlphaFoldDB" id="A0AAI9WYD2"/>
<keyword evidence="5" id="KW-1185">Reference proteome</keyword>
<dbReference type="InterPro" id="IPR004026">
    <property type="entry name" value="Ada_DNA_repair_Zn-bd"/>
</dbReference>
<evidence type="ECO:0000256" key="1">
    <source>
        <dbReference type="ARBA" id="ARBA00023159"/>
    </source>
</evidence>
<reference evidence="4" key="1">
    <citation type="journal article" date="2022" name="DNA Res.">
        <title>Genome analysis of five recently described species of the CUG-Ser clade uncovers Candida theae as a new hybrid lineage with pathogenic potential in the Candida parapsilosis species complex.</title>
        <authorList>
            <person name="Mixao V."/>
            <person name="Del Olmo V."/>
            <person name="Hegedusova E."/>
            <person name="Saus E."/>
            <person name="Pryszcz L."/>
            <person name="Cillingova A."/>
            <person name="Nosek J."/>
            <person name="Gabaldon T."/>
        </authorList>
    </citation>
    <scope>NUCLEOTIDE SEQUENCE</scope>
    <source>
        <strain evidence="4">CBS 10844</strain>
    </source>
</reference>
<evidence type="ECO:0000313" key="5">
    <source>
        <dbReference type="Proteomes" id="UP001202479"/>
    </source>
</evidence>
<accession>A0AAI9WYD2</accession>
<feature type="region of interest" description="Disordered" evidence="2">
    <location>
        <begin position="470"/>
        <end position="490"/>
    </location>
</feature>
<feature type="compositionally biased region" description="Low complexity" evidence="2">
    <location>
        <begin position="511"/>
        <end position="534"/>
    </location>
</feature>
<protein>
    <recommendedName>
        <fullName evidence="3">Ada DNA repair metal-binding domain-containing protein</fullName>
    </recommendedName>
</protein>
<gene>
    <name evidence="4" type="ORF">KGF56_001960</name>
</gene>
<dbReference type="Proteomes" id="UP001202479">
    <property type="component" value="Unassembled WGS sequence"/>
</dbReference>
<dbReference type="RefSeq" id="XP_049180990.1">
    <property type="nucleotide sequence ID" value="XM_049323137.1"/>
</dbReference>